<feature type="region of interest" description="Disordered" evidence="1">
    <location>
        <begin position="46"/>
        <end position="67"/>
    </location>
</feature>
<proteinExistence type="predicted"/>
<reference evidence="2 3" key="1">
    <citation type="submission" date="2013-07" db="EMBL/GenBank/DDBJ databases">
        <authorList>
            <person name="Weinstock G."/>
            <person name="Sodergren E."/>
            <person name="Wylie T."/>
            <person name="Fulton L."/>
            <person name="Fulton R."/>
            <person name="Fronick C."/>
            <person name="O'Laughlin M."/>
            <person name="Godfrey J."/>
            <person name="Miner T."/>
            <person name="Herter B."/>
            <person name="Appelbaum E."/>
            <person name="Cordes M."/>
            <person name="Lek S."/>
            <person name="Wollam A."/>
            <person name="Pepin K.H."/>
            <person name="Palsikar V.B."/>
            <person name="Mitreva M."/>
            <person name="Wilson R.K."/>
        </authorList>
    </citation>
    <scope>NUCLEOTIDE SEQUENCE [LARGE SCALE GENOMIC DNA]</scope>
    <source>
        <strain evidence="2 3">ATCC 27760</strain>
    </source>
</reference>
<dbReference type="Proteomes" id="UP000016662">
    <property type="component" value="Unassembled WGS sequence"/>
</dbReference>
<name>U2MAG5_9FIRM</name>
<keyword evidence="3" id="KW-1185">Reference proteome</keyword>
<feature type="compositionally biased region" description="Basic and acidic residues" evidence="1">
    <location>
        <begin position="58"/>
        <end position="67"/>
    </location>
</feature>
<dbReference type="AlphaFoldDB" id="U2MAG5"/>
<organism evidence="2 3">
    <name type="scientific">Ruminococcus callidus ATCC 27760</name>
    <dbReference type="NCBI Taxonomy" id="411473"/>
    <lineage>
        <taxon>Bacteria</taxon>
        <taxon>Bacillati</taxon>
        <taxon>Bacillota</taxon>
        <taxon>Clostridia</taxon>
        <taxon>Eubacteriales</taxon>
        <taxon>Oscillospiraceae</taxon>
        <taxon>Ruminococcus</taxon>
    </lineage>
</organism>
<sequence>MSKSHSTNKIKNVAGIQNFSDVFSPVLSKMGILPFHADGFADEHEPLPTWQFSSQQKMSRENSTHKD</sequence>
<gene>
    <name evidence="2" type="ORF">RUMCAL_01438</name>
</gene>
<accession>U2MAG5</accession>
<evidence type="ECO:0000313" key="2">
    <source>
        <dbReference type="EMBL" id="ERJ96303.1"/>
    </source>
</evidence>
<dbReference type="EMBL" id="AWVF01000175">
    <property type="protein sequence ID" value="ERJ96303.1"/>
    <property type="molecule type" value="Genomic_DNA"/>
</dbReference>
<dbReference type="HOGENOM" id="CLU_2809835_0_0_9"/>
<evidence type="ECO:0000256" key="1">
    <source>
        <dbReference type="SAM" id="MobiDB-lite"/>
    </source>
</evidence>
<comment type="caution">
    <text evidence="2">The sequence shown here is derived from an EMBL/GenBank/DDBJ whole genome shotgun (WGS) entry which is preliminary data.</text>
</comment>
<evidence type="ECO:0000313" key="3">
    <source>
        <dbReference type="Proteomes" id="UP000016662"/>
    </source>
</evidence>
<protein>
    <submittedName>
        <fullName evidence="2">Uncharacterized protein</fullName>
    </submittedName>
</protein>